<dbReference type="GeneID" id="73380653"/>
<comment type="caution">
    <text evidence="1">The sequence shown here is derived from an EMBL/GenBank/DDBJ whole genome shotgun (WGS) entry which is preliminary data.</text>
</comment>
<dbReference type="Proteomes" id="UP001202479">
    <property type="component" value="Unassembled WGS sequence"/>
</dbReference>
<dbReference type="EMBL" id="JAHUZD010000107">
    <property type="protein sequence ID" value="KAI3404136.2"/>
    <property type="molecule type" value="Genomic_DNA"/>
</dbReference>
<evidence type="ECO:0000313" key="2">
    <source>
        <dbReference type="Proteomes" id="UP001202479"/>
    </source>
</evidence>
<evidence type="ECO:0000313" key="1">
    <source>
        <dbReference type="EMBL" id="KAI3404136.2"/>
    </source>
</evidence>
<organism evidence="1 2">
    <name type="scientific">Candida oxycetoniae</name>
    <dbReference type="NCBI Taxonomy" id="497107"/>
    <lineage>
        <taxon>Eukaryota</taxon>
        <taxon>Fungi</taxon>
        <taxon>Dikarya</taxon>
        <taxon>Ascomycota</taxon>
        <taxon>Saccharomycotina</taxon>
        <taxon>Pichiomycetes</taxon>
        <taxon>Debaryomycetaceae</taxon>
        <taxon>Candida/Lodderomyces clade</taxon>
        <taxon>Candida</taxon>
    </lineage>
</organism>
<keyword evidence="2" id="KW-1185">Reference proteome</keyword>
<dbReference type="RefSeq" id="XP_049179881.1">
    <property type="nucleotide sequence ID" value="XM_049324328.1"/>
</dbReference>
<name>A0AAI9SW16_9ASCO</name>
<protein>
    <submittedName>
        <fullName evidence="1">Uncharacterized protein</fullName>
    </submittedName>
</protein>
<dbReference type="AlphaFoldDB" id="A0AAI9SW16"/>
<reference evidence="1" key="1">
    <citation type="journal article" date="2022" name="DNA Res.">
        <title>Genome analysis of five recently described species of the CUG-Ser clade uncovers Candida theae as a new hybrid lineage with pathogenic potential in the Candida parapsilosis species complex.</title>
        <authorList>
            <person name="Mixao V."/>
            <person name="Del Olmo V."/>
            <person name="Hegedusova E."/>
            <person name="Saus E."/>
            <person name="Pryszcz L."/>
            <person name="Cillingova A."/>
            <person name="Nosek J."/>
            <person name="Gabaldon T."/>
        </authorList>
    </citation>
    <scope>NUCLEOTIDE SEQUENCE</scope>
    <source>
        <strain evidence="1">CBS 10844</strain>
    </source>
</reference>
<proteinExistence type="predicted"/>
<sequence length="456" mass="52249">MDLPTLSLLTVVGIYVFLKLLSQLCTVPKEYLQQQSSVEPTRLAHESSIYKSIRYHSLRVGLDIRYDSYKIRSGNLNDIWSIAMAEAAQKRDKGIFINREVLKYTYINYCISEWQKKQEEPIESINIPIDYTIDKKWVVGVLIGFILQIPVRFYERNKGKDKDKDKDKLSSGLDISNITLPTKEKEKLDFVNNYTPTKDRGIAIKYARQVRPGIDVLVEFTQLNLVSAVASSIKHLPVDYSGKSMTIVPSESFENISNSIVKLLMGFVSNMEIHIDYEARFDTDMISLPDYVVDKNKLNKMSFISKLKLFALNKGIFKSTKLIYIQSNLDKPKFTSIEKNKLMISKNSHVIQEFHNFNVIGPILVTDYFEHRTYAPYFGAISQSLEMKLINFDPRTKSGNIMIRGYSIGKPTNFINGKVAENDMHGNQYKKSSDGFMPLPLNIKGRWGTDGCLYIV</sequence>
<accession>A0AAI9SW16</accession>
<gene>
    <name evidence="1" type="ORF">KGF56_003036</name>
</gene>